<dbReference type="Pfam" id="PF00781">
    <property type="entry name" value="DAGK_cat"/>
    <property type="match status" value="1"/>
</dbReference>
<dbReference type="EMBL" id="LT607754">
    <property type="protein sequence ID" value="SCG70315.1"/>
    <property type="molecule type" value="Genomic_DNA"/>
</dbReference>
<dbReference type="Pfam" id="PF19279">
    <property type="entry name" value="YegS_C"/>
    <property type="match status" value="1"/>
</dbReference>
<keyword evidence="2" id="KW-0808">Transferase</keyword>
<dbReference type="InterPro" id="IPR001206">
    <property type="entry name" value="Diacylglycerol_kinase_cat_dom"/>
</dbReference>
<accession>A0A1C5JIA7</accession>
<dbReference type="InterPro" id="IPR017438">
    <property type="entry name" value="ATP-NAD_kinase_N"/>
</dbReference>
<dbReference type="InterPro" id="IPR004363">
    <property type="entry name" value="Methylgl_synth"/>
</dbReference>
<gene>
    <name evidence="2" type="ORF">GA0070613_4748</name>
</gene>
<feature type="domain" description="DAGKc" evidence="1">
    <location>
        <begin position="22"/>
        <end position="151"/>
    </location>
</feature>
<dbReference type="SMART" id="SM00046">
    <property type="entry name" value="DAGKc"/>
    <property type="match status" value="1"/>
</dbReference>
<evidence type="ECO:0000313" key="3">
    <source>
        <dbReference type="Proteomes" id="UP000198221"/>
    </source>
</evidence>
<organism evidence="2 3">
    <name type="scientific">Micromonospora inositola</name>
    <dbReference type="NCBI Taxonomy" id="47865"/>
    <lineage>
        <taxon>Bacteria</taxon>
        <taxon>Bacillati</taxon>
        <taxon>Actinomycetota</taxon>
        <taxon>Actinomycetes</taxon>
        <taxon>Micromonosporales</taxon>
        <taxon>Micromonosporaceae</taxon>
        <taxon>Micromonospora</taxon>
    </lineage>
</organism>
<keyword evidence="2" id="KW-0418">Kinase</keyword>
<dbReference type="PANTHER" id="PTHR30492:SF0">
    <property type="entry name" value="METHYLGLYOXAL SYNTHASE"/>
    <property type="match status" value="1"/>
</dbReference>
<keyword evidence="3" id="KW-1185">Reference proteome</keyword>
<dbReference type="InterPro" id="IPR016064">
    <property type="entry name" value="NAD/diacylglycerol_kinase_sf"/>
</dbReference>
<protein>
    <submittedName>
        <fullName evidence="2">Lipid kinase, YegS/Rv2252/BmrU family</fullName>
    </submittedName>
</protein>
<dbReference type="Gene3D" id="3.40.50.10330">
    <property type="entry name" value="Probable inorganic polyphosphate/atp-NAD kinase, domain 1"/>
    <property type="match status" value="1"/>
</dbReference>
<proteinExistence type="predicted"/>
<dbReference type="GO" id="GO:0008929">
    <property type="term" value="F:methylglyoxal synthase activity"/>
    <property type="evidence" value="ECO:0007669"/>
    <property type="project" value="InterPro"/>
</dbReference>
<dbReference type="Gene3D" id="2.60.200.40">
    <property type="match status" value="1"/>
</dbReference>
<dbReference type="GO" id="GO:0016301">
    <property type="term" value="F:kinase activity"/>
    <property type="evidence" value="ECO:0007669"/>
    <property type="project" value="UniProtKB-KW"/>
</dbReference>
<name>A0A1C5JIA7_9ACTN</name>
<dbReference type="PROSITE" id="PS50146">
    <property type="entry name" value="DAGK"/>
    <property type="match status" value="1"/>
</dbReference>
<sequence length="319" mass="33990">MPAAPIGSGPVRTKQELGAAIRRERRAALVVNAHSRRGRRLYEGARSRLTAAGFTLLGTYPVDRPDELEQSLAAAAELGPDLLVAGGGDGTIGTAARLLAHRDIALGLLPLGTTNNFARTVGIPLDLDAAVAVLTDGKVIDVDLGLVGNMRFTNHVGVGLSADVMRKAPPRLKRAAGRLAYPITALALLARRRPLHATVRAEGREHEFVSHQLYVANGGFHAGRPITADANADDRLLVAYPVGGPTRRGLLRDTARNASTGHRRTLGEDPFLAVRQLWLETDPPARVEVDGELYGETPIRIGLDPNALRVMAAADSPDR</sequence>
<dbReference type="InterPro" id="IPR045540">
    <property type="entry name" value="YegS/DAGK_C"/>
</dbReference>
<dbReference type="GO" id="GO:0019242">
    <property type="term" value="P:methylglyoxal biosynthetic process"/>
    <property type="evidence" value="ECO:0007669"/>
    <property type="project" value="InterPro"/>
</dbReference>
<evidence type="ECO:0000313" key="2">
    <source>
        <dbReference type="EMBL" id="SCG70315.1"/>
    </source>
</evidence>
<dbReference type="AlphaFoldDB" id="A0A1C5JIA7"/>
<reference evidence="3" key="1">
    <citation type="submission" date="2016-06" db="EMBL/GenBank/DDBJ databases">
        <authorList>
            <person name="Varghese N."/>
            <person name="Submissions Spin"/>
        </authorList>
    </citation>
    <scope>NUCLEOTIDE SEQUENCE [LARGE SCALE GENOMIC DNA]</scope>
    <source>
        <strain evidence="3">DSM 43819</strain>
    </source>
</reference>
<evidence type="ECO:0000259" key="1">
    <source>
        <dbReference type="PROSITE" id="PS50146"/>
    </source>
</evidence>
<dbReference type="PANTHER" id="PTHR30492">
    <property type="entry name" value="METHYLGLYOXAL SYNTHASE"/>
    <property type="match status" value="1"/>
</dbReference>
<dbReference type="SUPFAM" id="SSF111331">
    <property type="entry name" value="NAD kinase/diacylglycerol kinase-like"/>
    <property type="match status" value="1"/>
</dbReference>
<dbReference type="GO" id="GO:0005829">
    <property type="term" value="C:cytosol"/>
    <property type="evidence" value="ECO:0007669"/>
    <property type="project" value="TreeGrafter"/>
</dbReference>
<dbReference type="Proteomes" id="UP000198221">
    <property type="component" value="Chromosome I"/>
</dbReference>